<organism evidence="3">
    <name type="scientific">Gongylonema pulchrum</name>
    <dbReference type="NCBI Taxonomy" id="637853"/>
    <lineage>
        <taxon>Eukaryota</taxon>
        <taxon>Metazoa</taxon>
        <taxon>Ecdysozoa</taxon>
        <taxon>Nematoda</taxon>
        <taxon>Chromadorea</taxon>
        <taxon>Rhabditida</taxon>
        <taxon>Spirurina</taxon>
        <taxon>Spiruromorpha</taxon>
        <taxon>Spiruroidea</taxon>
        <taxon>Gongylonematidae</taxon>
        <taxon>Gongylonema</taxon>
    </lineage>
</organism>
<reference evidence="3" key="1">
    <citation type="submission" date="2016-06" db="UniProtKB">
        <authorList>
            <consortium name="WormBaseParasite"/>
        </authorList>
    </citation>
    <scope>IDENTIFICATION</scope>
</reference>
<dbReference type="WBParaSite" id="GPUH_0000345901-mRNA-1">
    <property type="protein sequence ID" value="GPUH_0000345901-mRNA-1"/>
    <property type="gene ID" value="GPUH_0000345901"/>
</dbReference>
<keyword evidence="2" id="KW-1185">Reference proteome</keyword>
<gene>
    <name evidence="1" type="ORF">GPUH_LOCUS3452</name>
</gene>
<evidence type="ECO:0000313" key="3">
    <source>
        <dbReference type="WBParaSite" id="GPUH_0000345901-mRNA-1"/>
    </source>
</evidence>
<sequence>METEDLIEGVTTLKDLVEDMTAVEDLMEDVTAVEDLMEDVTVDTSVEDMDGQKFLDVLWIYMKDFCDIFVGAYIAMFAISKALLLSSFAKASKLPEEVGNSLFGEFRHIYDSGPVPDDFDYSCMVM</sequence>
<dbReference type="EMBL" id="UYRT01005931">
    <property type="protein sequence ID" value="VDK39643.1"/>
    <property type="molecule type" value="Genomic_DNA"/>
</dbReference>
<dbReference type="AlphaFoldDB" id="A0A183D412"/>
<proteinExistence type="predicted"/>
<name>A0A183D412_9BILA</name>
<dbReference type="Proteomes" id="UP000271098">
    <property type="component" value="Unassembled WGS sequence"/>
</dbReference>
<evidence type="ECO:0000313" key="1">
    <source>
        <dbReference type="EMBL" id="VDK39643.1"/>
    </source>
</evidence>
<dbReference type="OrthoDB" id="5839413at2759"/>
<accession>A0A183D412</accession>
<protein>
    <submittedName>
        <fullName evidence="3">V-type proton ATPase subunit a</fullName>
    </submittedName>
</protein>
<evidence type="ECO:0000313" key="2">
    <source>
        <dbReference type="Proteomes" id="UP000271098"/>
    </source>
</evidence>
<reference evidence="1 2" key="2">
    <citation type="submission" date="2018-11" db="EMBL/GenBank/DDBJ databases">
        <authorList>
            <consortium name="Pathogen Informatics"/>
        </authorList>
    </citation>
    <scope>NUCLEOTIDE SEQUENCE [LARGE SCALE GENOMIC DNA]</scope>
</reference>